<feature type="region of interest" description="Disordered" evidence="1">
    <location>
        <begin position="1"/>
        <end position="90"/>
    </location>
</feature>
<dbReference type="PANTHER" id="PTHR12969:SF7">
    <property type="entry name" value="INTRAFLAGELLAR TRANSPORT PROTEIN 52 HOMOLOG"/>
    <property type="match status" value="1"/>
</dbReference>
<organism evidence="5 6">
    <name type="scientific">Physocladia obscura</name>
    <dbReference type="NCBI Taxonomy" id="109957"/>
    <lineage>
        <taxon>Eukaryota</taxon>
        <taxon>Fungi</taxon>
        <taxon>Fungi incertae sedis</taxon>
        <taxon>Chytridiomycota</taxon>
        <taxon>Chytridiomycota incertae sedis</taxon>
        <taxon>Chytridiomycetes</taxon>
        <taxon>Chytridiales</taxon>
        <taxon>Chytriomycetaceae</taxon>
        <taxon>Physocladia</taxon>
    </lineage>
</organism>
<accession>A0AAD5T679</accession>
<dbReference type="Gene3D" id="6.10.250.2800">
    <property type="match status" value="1"/>
</dbReference>
<dbReference type="Pfam" id="PF23355">
    <property type="entry name" value="IFT52_GIFT"/>
    <property type="match status" value="1"/>
</dbReference>
<evidence type="ECO:0000313" key="6">
    <source>
        <dbReference type="Proteomes" id="UP001211907"/>
    </source>
</evidence>
<dbReference type="AlphaFoldDB" id="A0AAD5T679"/>
<dbReference type="GO" id="GO:0042073">
    <property type="term" value="P:intraciliary transport"/>
    <property type="evidence" value="ECO:0007669"/>
    <property type="project" value="TreeGrafter"/>
</dbReference>
<feature type="domain" description="IFT52 GIFT" evidence="4">
    <location>
        <begin position="110"/>
        <end position="380"/>
    </location>
</feature>
<keyword evidence="6" id="KW-1185">Reference proteome</keyword>
<dbReference type="EMBL" id="JADGJH010000840">
    <property type="protein sequence ID" value="KAJ3122027.1"/>
    <property type="molecule type" value="Genomic_DNA"/>
</dbReference>
<dbReference type="GO" id="GO:0060271">
    <property type="term" value="P:cilium assembly"/>
    <property type="evidence" value="ECO:0007669"/>
    <property type="project" value="TreeGrafter"/>
</dbReference>
<sequence length="553" mass="61782">MLHSSTSSSSPPTSPSKHKLQAKQFPTPSTATETPTSKSRDTFAAATAADPNAPPLAQSQNQQQQQSRRHSSRKNNNDRDNRDGDPEWRDASANNAYTLASSSAKNSTPTVLFNISKKEAFTPNNGLKGLQRRLRNGFKIGLNKEEMNFSKFSEASLLIFGAPKEKFSMSEFGALKNFLEKGGSILYLTGEGGESEYNTNFNYLLEEYGMMVNPDCVTRTVYYKYFHPKEVFISNGILNRELNRAAGKKAQSTAISKTGVGMFGGEIGSVHHHDNKSHTGLSFVYPFGASLTVQKPAVPLLSSGTVSYPLNRPVAAAYINSVEYIYISLLLKNKGKIVVVGSGQMFSDTYIEKEENAKLFDVIIQLLTTDKIVLNPIDANEPDISDYHYLPDTAKLADNLRNCLQESEDVPKDFTTLFDVKLFNFDTRLVPEALKLYEVNDANISFQFPMKLKFETPLPPLQPAVFPPSLRELAPPSLDLFDLDEHFASERVRLAQITNKCNDDDLEYYIRECGEILGVTEKLSGLEEDKRDARHILEHVFNSIVNWKKLNQI</sequence>
<dbReference type="CDD" id="cd23683">
    <property type="entry name" value="IFT52_CTD"/>
    <property type="match status" value="1"/>
</dbReference>
<dbReference type="InterPro" id="IPR039975">
    <property type="entry name" value="IFT52"/>
</dbReference>
<feature type="compositionally biased region" description="Low complexity" evidence="1">
    <location>
        <begin position="44"/>
        <end position="66"/>
    </location>
</feature>
<dbReference type="InterPro" id="IPR055458">
    <property type="entry name" value="IFT52_GIFT"/>
</dbReference>
<dbReference type="PANTHER" id="PTHR12969">
    <property type="entry name" value="NGD5/OSM-6/IFT52"/>
    <property type="match status" value="1"/>
</dbReference>
<dbReference type="GO" id="GO:0030992">
    <property type="term" value="C:intraciliary transport particle B"/>
    <property type="evidence" value="ECO:0007669"/>
    <property type="project" value="TreeGrafter"/>
</dbReference>
<dbReference type="Pfam" id="PF23352">
    <property type="entry name" value="IFT52_central"/>
    <property type="match status" value="1"/>
</dbReference>
<evidence type="ECO:0000259" key="2">
    <source>
        <dbReference type="Pfam" id="PF21178"/>
    </source>
</evidence>
<evidence type="ECO:0000259" key="3">
    <source>
        <dbReference type="Pfam" id="PF23352"/>
    </source>
</evidence>
<protein>
    <submittedName>
        <fullName evidence="5">Intraflagellar transport protein 52</fullName>
    </submittedName>
</protein>
<feature type="compositionally biased region" description="Basic and acidic residues" evidence="1">
    <location>
        <begin position="75"/>
        <end position="90"/>
    </location>
</feature>
<evidence type="ECO:0000313" key="5">
    <source>
        <dbReference type="EMBL" id="KAJ3122027.1"/>
    </source>
</evidence>
<dbReference type="Proteomes" id="UP001211907">
    <property type="component" value="Unassembled WGS sequence"/>
</dbReference>
<dbReference type="GO" id="GO:0005929">
    <property type="term" value="C:cilium"/>
    <property type="evidence" value="ECO:0007669"/>
    <property type="project" value="TreeGrafter"/>
</dbReference>
<name>A0AAD5T679_9FUNG</name>
<dbReference type="InterPro" id="IPR048643">
    <property type="entry name" value="Itf52_C"/>
</dbReference>
<proteinExistence type="predicted"/>
<dbReference type="GO" id="GO:0005814">
    <property type="term" value="C:centriole"/>
    <property type="evidence" value="ECO:0007669"/>
    <property type="project" value="TreeGrafter"/>
</dbReference>
<feature type="compositionally biased region" description="Low complexity" evidence="1">
    <location>
        <begin position="26"/>
        <end position="37"/>
    </location>
</feature>
<feature type="domain" description="Intraflagellar transport protein 52 C-terminal" evidence="2">
    <location>
        <begin position="487"/>
        <end position="541"/>
    </location>
</feature>
<gene>
    <name evidence="5" type="primary">IFT52</name>
    <name evidence="5" type="ORF">HK100_012158</name>
</gene>
<feature type="compositionally biased region" description="Low complexity" evidence="1">
    <location>
        <begin position="1"/>
        <end position="11"/>
    </location>
</feature>
<dbReference type="InterPro" id="IPR055460">
    <property type="entry name" value="IFT52_central"/>
</dbReference>
<reference evidence="5" key="1">
    <citation type="submission" date="2020-05" db="EMBL/GenBank/DDBJ databases">
        <title>Phylogenomic resolution of chytrid fungi.</title>
        <authorList>
            <person name="Stajich J.E."/>
            <person name="Amses K."/>
            <person name="Simmons R."/>
            <person name="Seto K."/>
            <person name="Myers J."/>
            <person name="Bonds A."/>
            <person name="Quandt C.A."/>
            <person name="Barry K."/>
            <person name="Liu P."/>
            <person name="Grigoriev I."/>
            <person name="Longcore J.E."/>
            <person name="James T.Y."/>
        </authorList>
    </citation>
    <scope>NUCLEOTIDE SEQUENCE</scope>
    <source>
        <strain evidence="5">JEL0513</strain>
    </source>
</reference>
<dbReference type="Pfam" id="PF21178">
    <property type="entry name" value="Itf52_C"/>
    <property type="match status" value="1"/>
</dbReference>
<comment type="caution">
    <text evidence="5">The sequence shown here is derived from an EMBL/GenBank/DDBJ whole genome shotgun (WGS) entry which is preliminary data.</text>
</comment>
<evidence type="ECO:0000256" key="1">
    <source>
        <dbReference type="SAM" id="MobiDB-lite"/>
    </source>
</evidence>
<feature type="domain" description="IFT52 central" evidence="3">
    <location>
        <begin position="396"/>
        <end position="476"/>
    </location>
</feature>
<evidence type="ECO:0000259" key="4">
    <source>
        <dbReference type="Pfam" id="PF23355"/>
    </source>
</evidence>